<evidence type="ECO:0000256" key="1">
    <source>
        <dbReference type="SAM" id="MobiDB-lite"/>
    </source>
</evidence>
<organism evidence="2 3">
    <name type="scientific">Baudoinia panamericana (strain UAMH 10762)</name>
    <name type="common">Angels' share fungus</name>
    <name type="synonym">Baudoinia compniacensis (strain UAMH 10762)</name>
    <dbReference type="NCBI Taxonomy" id="717646"/>
    <lineage>
        <taxon>Eukaryota</taxon>
        <taxon>Fungi</taxon>
        <taxon>Dikarya</taxon>
        <taxon>Ascomycota</taxon>
        <taxon>Pezizomycotina</taxon>
        <taxon>Dothideomycetes</taxon>
        <taxon>Dothideomycetidae</taxon>
        <taxon>Mycosphaerellales</taxon>
        <taxon>Teratosphaeriaceae</taxon>
        <taxon>Baudoinia</taxon>
    </lineage>
</organism>
<dbReference type="PANTHER" id="PTHR28052">
    <property type="entry name" value="UPF0545 PROTEIN C22ORF39"/>
    <property type="match status" value="1"/>
</dbReference>
<reference evidence="2 3" key="1">
    <citation type="journal article" date="2012" name="PLoS Pathog.">
        <title>Diverse lifestyles and strategies of plant pathogenesis encoded in the genomes of eighteen Dothideomycetes fungi.</title>
        <authorList>
            <person name="Ohm R.A."/>
            <person name="Feau N."/>
            <person name="Henrissat B."/>
            <person name="Schoch C.L."/>
            <person name="Horwitz B.A."/>
            <person name="Barry K.W."/>
            <person name="Condon B.J."/>
            <person name="Copeland A.C."/>
            <person name="Dhillon B."/>
            <person name="Glaser F."/>
            <person name="Hesse C.N."/>
            <person name="Kosti I."/>
            <person name="LaButti K."/>
            <person name="Lindquist E.A."/>
            <person name="Lucas S."/>
            <person name="Salamov A.A."/>
            <person name="Bradshaw R.E."/>
            <person name="Ciuffetti L."/>
            <person name="Hamelin R.C."/>
            <person name="Kema G.H.J."/>
            <person name="Lawrence C."/>
            <person name="Scott J.A."/>
            <person name="Spatafora J.W."/>
            <person name="Turgeon B.G."/>
            <person name="de Wit P.J.G.M."/>
            <person name="Zhong S."/>
            <person name="Goodwin S.B."/>
            <person name="Grigoriev I.V."/>
        </authorList>
    </citation>
    <scope>NUCLEOTIDE SEQUENCE [LARGE SCALE GENOMIC DNA]</scope>
    <source>
        <strain evidence="2 3">UAMH 10762</strain>
    </source>
</reference>
<dbReference type="OrthoDB" id="2017405at2759"/>
<dbReference type="AlphaFoldDB" id="M2NCT7"/>
<dbReference type="KEGG" id="bcom:BAUCODRAFT_34127"/>
<dbReference type="eggNOG" id="ENOG502S4MN">
    <property type="taxonomic scope" value="Eukaryota"/>
</dbReference>
<name>M2NCT7_BAUPA</name>
<feature type="compositionally biased region" description="Basic and acidic residues" evidence="1">
    <location>
        <begin position="18"/>
        <end position="29"/>
    </location>
</feature>
<evidence type="ECO:0000313" key="3">
    <source>
        <dbReference type="Proteomes" id="UP000011761"/>
    </source>
</evidence>
<dbReference type="EMBL" id="KB445555">
    <property type="protein sequence ID" value="EMC96735.1"/>
    <property type="molecule type" value="Genomic_DNA"/>
</dbReference>
<sequence>MGWLWSSDSPPAPHPTKHREAEVVEKPQETAKFGLTSEQRNRIFGQFARQQESSGSTRDQKADEELDAFLKSLEAPGFAPPTTQETARDGTPLPAKHERLMPDGSLNIHPMALYPATMSCRQAFDQAFYCQSLGGKFNDLYRFGHLKDCSEQWGAFWFCMRTRTLPSQDKEGMIREYYRARDERRRNENKGNSEDIWELRTKPVERAFWKDPDADDDGHDVQVKE</sequence>
<evidence type="ECO:0008006" key="4">
    <source>
        <dbReference type="Google" id="ProtNLM"/>
    </source>
</evidence>
<dbReference type="Proteomes" id="UP000011761">
    <property type="component" value="Unassembled WGS sequence"/>
</dbReference>
<dbReference type="PANTHER" id="PTHR28052:SF1">
    <property type="entry name" value="UPF0545 PROTEIN C22ORF39"/>
    <property type="match status" value="1"/>
</dbReference>
<feature type="region of interest" description="Disordered" evidence="1">
    <location>
        <begin position="1"/>
        <end position="41"/>
    </location>
</feature>
<accession>M2NCT7</accession>
<keyword evidence="3" id="KW-1185">Reference proteome</keyword>
<protein>
    <recommendedName>
        <fullName evidence="4">Early meiotic induction protein 1</fullName>
    </recommendedName>
</protein>
<dbReference type="InterPro" id="IPR021475">
    <property type="entry name" value="Pants/Emi1-like"/>
</dbReference>
<dbReference type="Pfam" id="PF11326">
    <property type="entry name" value="PANTS-like"/>
    <property type="match status" value="1"/>
</dbReference>
<dbReference type="HOGENOM" id="CLU_074897_1_0_1"/>
<feature type="region of interest" description="Disordered" evidence="1">
    <location>
        <begin position="74"/>
        <end position="93"/>
    </location>
</feature>
<evidence type="ECO:0000313" key="2">
    <source>
        <dbReference type="EMBL" id="EMC96735.1"/>
    </source>
</evidence>
<dbReference type="OMA" id="DAIYPRT"/>
<gene>
    <name evidence="2" type="ORF">BAUCODRAFT_34127</name>
</gene>
<dbReference type="RefSeq" id="XP_007676158.1">
    <property type="nucleotide sequence ID" value="XM_007677968.1"/>
</dbReference>
<dbReference type="GeneID" id="19112333"/>
<dbReference type="STRING" id="717646.M2NCT7"/>
<proteinExistence type="predicted"/>